<accession>A0A940NN36</accession>
<dbReference type="Pfam" id="PF12459">
    <property type="entry name" value="DltX"/>
    <property type="match status" value="1"/>
</dbReference>
<dbReference type="InterPro" id="IPR021008">
    <property type="entry name" value="DltX"/>
</dbReference>
<dbReference type="EMBL" id="JAGIYQ010000006">
    <property type="protein sequence ID" value="MBP0725646.1"/>
    <property type="molecule type" value="Genomic_DNA"/>
</dbReference>
<keyword evidence="1" id="KW-1133">Transmembrane helix</keyword>
<feature type="transmembrane region" description="Helical" evidence="1">
    <location>
        <begin position="31"/>
        <end position="50"/>
    </location>
</feature>
<sequence>MIGTLKSFIKEGACVLIGKVRKFFQHPITQWITKTSYYLLVILLLIYFYVCNTGNSSTFIYNEF</sequence>
<keyword evidence="3" id="KW-1185">Reference proteome</keyword>
<keyword evidence="1" id="KW-0812">Transmembrane</keyword>
<dbReference type="RefSeq" id="WP_209405434.1">
    <property type="nucleotide sequence ID" value="NZ_JAGIYQ010000006.1"/>
</dbReference>
<evidence type="ECO:0000313" key="3">
    <source>
        <dbReference type="Proteomes" id="UP000682134"/>
    </source>
</evidence>
<dbReference type="AlphaFoldDB" id="A0A940NN36"/>
<evidence type="ECO:0000313" key="2">
    <source>
        <dbReference type="EMBL" id="MBP0725646.1"/>
    </source>
</evidence>
<evidence type="ECO:0000256" key="1">
    <source>
        <dbReference type="SAM" id="Phobius"/>
    </source>
</evidence>
<name>A0A940NN36_9BACI</name>
<dbReference type="Proteomes" id="UP000682134">
    <property type="component" value="Unassembled WGS sequence"/>
</dbReference>
<keyword evidence="1" id="KW-0472">Membrane</keyword>
<organism evidence="2 3">
    <name type="scientific">Gottfriedia endophytica</name>
    <dbReference type="NCBI Taxonomy" id="2820819"/>
    <lineage>
        <taxon>Bacteria</taxon>
        <taxon>Bacillati</taxon>
        <taxon>Bacillota</taxon>
        <taxon>Bacilli</taxon>
        <taxon>Bacillales</taxon>
        <taxon>Bacillaceae</taxon>
        <taxon>Gottfriedia</taxon>
    </lineage>
</organism>
<reference evidence="2" key="1">
    <citation type="submission" date="2021-04" db="EMBL/GenBank/DDBJ databases">
        <title>Genome seq and assembly of Bacillus sp.</title>
        <authorList>
            <person name="Chhetri G."/>
        </authorList>
    </citation>
    <scope>NUCLEOTIDE SEQUENCE</scope>
    <source>
        <strain evidence="2">RG28</strain>
    </source>
</reference>
<comment type="caution">
    <text evidence="2">The sequence shown here is derived from an EMBL/GenBank/DDBJ whole genome shotgun (WGS) entry which is preliminary data.</text>
</comment>
<proteinExistence type="predicted"/>
<gene>
    <name evidence="2" type="primary">dltX</name>
    <name evidence="2" type="ORF">J5Y03_10735</name>
</gene>
<protein>
    <submittedName>
        <fullName evidence="2">Teichoic acid D-Ala incorporation-associated protein DltX</fullName>
    </submittedName>
</protein>